<dbReference type="STRING" id="685588.A0A067SR22"/>
<name>A0A067SR22_GALM3</name>
<dbReference type="Pfam" id="PF18758">
    <property type="entry name" value="KDZ"/>
    <property type="match status" value="1"/>
</dbReference>
<keyword evidence="3" id="KW-1185">Reference proteome</keyword>
<dbReference type="HOGENOM" id="CLU_003703_12_3_1"/>
<proteinExistence type="predicted"/>
<sequence>SETLEEFQAAFPQLLDLIFEHESDARTSQACSCGSGANRTTRCYDCFCYEPSCFFIRHDIAALRDEIAAVNLGHYGLPCPSKYATNLKFTVIDVNGIHQTRIRFCSCEGFPDRSQQLMKARLFPATMSQPTTAFTFQVLKQFHLLHLEGKLSAYDFIGALRRLSDNAFPQRTAPGWERTPPQLRHLIQIQYTADGNHHSNKYAKNTDPDDISLYDGKAYYPRDAEYREYIKNLPKGAPEAAPCDHLNVHTKQNRKKFKNMELTGIVNIQCGHIFIKSTVDLQLGEKHGNVDYALDHAILNTKPQPVSELYLAFVRVCDHIFSYDNSCSLCVNALKRFIENFPDEAELVEKFRWLIPLLHVQNHKDNCTYLYSSAYVRGAGHFHGETAEMPWVELNQLAPQTRQMNNGH</sequence>
<feature type="non-terminal residue" evidence="2">
    <location>
        <position position="1"/>
    </location>
</feature>
<organism evidence="2 3">
    <name type="scientific">Galerina marginata (strain CBS 339.88)</name>
    <dbReference type="NCBI Taxonomy" id="685588"/>
    <lineage>
        <taxon>Eukaryota</taxon>
        <taxon>Fungi</taxon>
        <taxon>Dikarya</taxon>
        <taxon>Basidiomycota</taxon>
        <taxon>Agaricomycotina</taxon>
        <taxon>Agaricomycetes</taxon>
        <taxon>Agaricomycetidae</taxon>
        <taxon>Agaricales</taxon>
        <taxon>Agaricineae</taxon>
        <taxon>Strophariaceae</taxon>
        <taxon>Galerina</taxon>
    </lineage>
</organism>
<protein>
    <recommendedName>
        <fullName evidence="1">CxC2-like cysteine cluster KDZ transposase-associated domain-containing protein</fullName>
    </recommendedName>
</protein>
<feature type="domain" description="CxC2-like cysteine cluster KDZ transposase-associated" evidence="1">
    <location>
        <begin position="69"/>
        <end position="167"/>
    </location>
</feature>
<dbReference type="InterPro" id="IPR040521">
    <property type="entry name" value="KDZ"/>
</dbReference>
<gene>
    <name evidence="2" type="ORF">GALMADRAFT_51291</name>
</gene>
<dbReference type="EMBL" id="KL142389">
    <property type="protein sequence ID" value="KDR72437.1"/>
    <property type="molecule type" value="Genomic_DNA"/>
</dbReference>
<evidence type="ECO:0000313" key="2">
    <source>
        <dbReference type="EMBL" id="KDR72437.1"/>
    </source>
</evidence>
<dbReference type="Pfam" id="PF18803">
    <property type="entry name" value="CxC2"/>
    <property type="match status" value="1"/>
</dbReference>
<dbReference type="OrthoDB" id="3149508at2759"/>
<evidence type="ECO:0000313" key="3">
    <source>
        <dbReference type="Proteomes" id="UP000027222"/>
    </source>
</evidence>
<evidence type="ECO:0000259" key="1">
    <source>
        <dbReference type="Pfam" id="PF18803"/>
    </source>
</evidence>
<dbReference type="AlphaFoldDB" id="A0A067SR22"/>
<accession>A0A067SR22</accession>
<reference evidence="3" key="1">
    <citation type="journal article" date="2014" name="Proc. Natl. Acad. Sci. U.S.A.">
        <title>Extensive sampling of basidiomycete genomes demonstrates inadequacy of the white-rot/brown-rot paradigm for wood decay fungi.</title>
        <authorList>
            <person name="Riley R."/>
            <person name="Salamov A.A."/>
            <person name="Brown D.W."/>
            <person name="Nagy L.G."/>
            <person name="Floudas D."/>
            <person name="Held B.W."/>
            <person name="Levasseur A."/>
            <person name="Lombard V."/>
            <person name="Morin E."/>
            <person name="Otillar R."/>
            <person name="Lindquist E.A."/>
            <person name="Sun H."/>
            <person name="LaButti K.M."/>
            <person name="Schmutz J."/>
            <person name="Jabbour D."/>
            <person name="Luo H."/>
            <person name="Baker S.E."/>
            <person name="Pisabarro A.G."/>
            <person name="Walton J.D."/>
            <person name="Blanchette R.A."/>
            <person name="Henrissat B."/>
            <person name="Martin F."/>
            <person name="Cullen D."/>
            <person name="Hibbett D.S."/>
            <person name="Grigoriev I.V."/>
        </authorList>
    </citation>
    <scope>NUCLEOTIDE SEQUENCE [LARGE SCALE GENOMIC DNA]</scope>
    <source>
        <strain evidence="3">CBS 339.88</strain>
    </source>
</reference>
<dbReference type="Proteomes" id="UP000027222">
    <property type="component" value="Unassembled WGS sequence"/>
</dbReference>
<dbReference type="InterPro" id="IPR041457">
    <property type="entry name" value="CxC2_KDZ-assoc"/>
</dbReference>
<feature type="non-terminal residue" evidence="2">
    <location>
        <position position="408"/>
    </location>
</feature>